<comment type="caution">
    <text evidence="4">The sequence shown here is derived from an EMBL/GenBank/DDBJ whole genome shotgun (WGS) entry which is preliminary data.</text>
</comment>
<feature type="region of interest" description="Disordered" evidence="1">
    <location>
        <begin position="315"/>
        <end position="381"/>
    </location>
</feature>
<evidence type="ECO:0000313" key="5">
    <source>
        <dbReference type="Proteomes" id="UP001306508"/>
    </source>
</evidence>
<organism evidence="4 5">
    <name type="scientific">Arxiozyma heterogenica</name>
    <dbReference type="NCBI Taxonomy" id="278026"/>
    <lineage>
        <taxon>Eukaryota</taxon>
        <taxon>Fungi</taxon>
        <taxon>Dikarya</taxon>
        <taxon>Ascomycota</taxon>
        <taxon>Saccharomycotina</taxon>
        <taxon>Saccharomycetes</taxon>
        <taxon>Saccharomycetales</taxon>
        <taxon>Saccharomycetaceae</taxon>
        <taxon>Arxiozyma</taxon>
    </lineage>
</organism>
<dbReference type="CDD" id="cd12087">
    <property type="entry name" value="TM_EGFR-like"/>
    <property type="match status" value="1"/>
</dbReference>
<keyword evidence="2" id="KW-0472">Membrane</keyword>
<keyword evidence="2" id="KW-1133">Transmembrane helix</keyword>
<evidence type="ECO:0000256" key="1">
    <source>
        <dbReference type="SAM" id="MobiDB-lite"/>
    </source>
</evidence>
<evidence type="ECO:0000256" key="2">
    <source>
        <dbReference type="SAM" id="Phobius"/>
    </source>
</evidence>
<protein>
    <recommendedName>
        <fullName evidence="3">WSC domain-containing protein</fullName>
    </recommendedName>
</protein>
<evidence type="ECO:0000259" key="3">
    <source>
        <dbReference type="PROSITE" id="PS51212"/>
    </source>
</evidence>
<sequence length="494" mass="52358">MGLTSKGSYTWQSPSYCEGQCSGSAFIALSGGGNCYCGSDTNLLSVSKQSESNCNTGCYGWPAAMCGNSAGDYMNVYVNKDKVNTLSSSSSSASASTFDTTLTSSSEFTGSMLHSHSSLSLSGSVFVFTSMLSQGSNLPKSTTSVQASTNNQFSESSSVITTSTLAQASSSITSSISSTTNSVSSTQLTTKIVTKSVITTSNKVQRTIIVTASSVVETVVTTASASTYYNGTMPLKNKSASPLSGGTIAGIVVGCVAGVVIIIALVVFYFLYMKRHSKNDVLDIEESKQYQPYSFGDQDANPIIIPEPTGYLNHGSIKSKFNGNTNNSNNNSSWKLPSRSSTRNNSNSNLNGSNNSSDVFNMRNGSIHSSGTLTNRSIPMGNKIADGSNAHNSNVNSMSTFTNPSTLKTHAMRRSQLPSTVFEEPTNISFYDGVQRFSTSSLPDMMEERKPLRIVNPDDSSVGIHDNSDNGEDNTNATTESGTSMSLSMDDEKY</sequence>
<feature type="compositionally biased region" description="Polar residues" evidence="1">
    <location>
        <begin position="473"/>
        <end position="487"/>
    </location>
</feature>
<name>A0AAN7WDU0_9SACH</name>
<feature type="transmembrane region" description="Helical" evidence="2">
    <location>
        <begin position="248"/>
        <end position="272"/>
    </location>
</feature>
<dbReference type="PROSITE" id="PS51212">
    <property type="entry name" value="WSC"/>
    <property type="match status" value="1"/>
</dbReference>
<dbReference type="Pfam" id="PF01822">
    <property type="entry name" value="WSC"/>
    <property type="match status" value="1"/>
</dbReference>
<evidence type="ECO:0000313" key="4">
    <source>
        <dbReference type="EMBL" id="KAK5773615.1"/>
    </source>
</evidence>
<feature type="domain" description="WSC" evidence="3">
    <location>
        <begin position="1"/>
        <end position="80"/>
    </location>
</feature>
<dbReference type="SMART" id="SM00321">
    <property type="entry name" value="WSC"/>
    <property type="match status" value="1"/>
</dbReference>
<proteinExistence type="predicted"/>
<keyword evidence="2" id="KW-0812">Transmembrane</keyword>
<gene>
    <name evidence="4" type="ORF">RI543_005133</name>
</gene>
<dbReference type="EMBL" id="JAWIZZ010000073">
    <property type="protein sequence ID" value="KAK5773615.1"/>
    <property type="molecule type" value="Genomic_DNA"/>
</dbReference>
<dbReference type="AlphaFoldDB" id="A0AAN7WDU0"/>
<dbReference type="InterPro" id="IPR002889">
    <property type="entry name" value="WSC_carb-bd"/>
</dbReference>
<reference evidence="5" key="1">
    <citation type="submission" date="2023-07" db="EMBL/GenBank/DDBJ databases">
        <title>A draft genome of Kazachstania heterogenica Y-27499.</title>
        <authorList>
            <person name="Donic C."/>
            <person name="Kralova J.S."/>
            <person name="Fidel L."/>
            <person name="Ben-Dor S."/>
            <person name="Jung S."/>
        </authorList>
    </citation>
    <scope>NUCLEOTIDE SEQUENCE [LARGE SCALE GENOMIC DNA]</scope>
    <source>
        <strain evidence="5">Y27499</strain>
    </source>
</reference>
<feature type="compositionally biased region" description="Polar residues" evidence="1">
    <location>
        <begin position="363"/>
        <end position="377"/>
    </location>
</feature>
<keyword evidence="5" id="KW-1185">Reference proteome</keyword>
<feature type="compositionally biased region" description="Low complexity" evidence="1">
    <location>
        <begin position="322"/>
        <end position="357"/>
    </location>
</feature>
<feature type="region of interest" description="Disordered" evidence="1">
    <location>
        <begin position="453"/>
        <end position="494"/>
    </location>
</feature>
<dbReference type="Proteomes" id="UP001306508">
    <property type="component" value="Unassembled WGS sequence"/>
</dbReference>
<accession>A0AAN7WDU0</accession>